<dbReference type="InterPro" id="IPR050829">
    <property type="entry name" value="CorA_MIT"/>
</dbReference>
<accession>F8MP06</accession>
<reference evidence="8" key="1">
    <citation type="journal article" date="2011" name="Genetics">
        <title>Massive changes in genome architecture accompany the transition to self-fertility in the filamentous fungus Neurospora tetrasperma.</title>
        <authorList>
            <person name="Ellison C.E."/>
            <person name="Stajich J.E."/>
            <person name="Jacobson D.J."/>
            <person name="Natvig D.O."/>
            <person name="Lapidus A."/>
            <person name="Foster B."/>
            <person name="Aerts A."/>
            <person name="Riley R."/>
            <person name="Lindquist E.A."/>
            <person name="Grigoriev I.V."/>
            <person name="Taylor J.W."/>
        </authorList>
    </citation>
    <scope>NUCLEOTIDE SEQUENCE [LARGE SCALE GENOMIC DNA]</scope>
    <source>
        <strain evidence="8">FGSC 2508 / P0657</strain>
    </source>
</reference>
<keyword evidence="3 6" id="KW-1133">Transmembrane helix</keyword>
<evidence type="ECO:0000256" key="2">
    <source>
        <dbReference type="ARBA" id="ARBA00022692"/>
    </source>
</evidence>
<dbReference type="SUPFAM" id="SSF144083">
    <property type="entry name" value="Magnesium transport protein CorA, transmembrane region"/>
    <property type="match status" value="1"/>
</dbReference>
<name>F8MP06_NEUT8</name>
<dbReference type="HOGENOM" id="CLU_006096_0_0_1"/>
<dbReference type="VEuPathDB" id="FungiDB:NEUTE1DRAFT_43839"/>
<evidence type="ECO:0000313" key="7">
    <source>
        <dbReference type="EMBL" id="EGO56225.1"/>
    </source>
</evidence>
<organism evidence="7 8">
    <name type="scientific">Neurospora tetrasperma (strain FGSC 2508 / ATCC MYA-4615 / P0657)</name>
    <dbReference type="NCBI Taxonomy" id="510951"/>
    <lineage>
        <taxon>Eukaryota</taxon>
        <taxon>Fungi</taxon>
        <taxon>Dikarya</taxon>
        <taxon>Ascomycota</taxon>
        <taxon>Pezizomycotina</taxon>
        <taxon>Sordariomycetes</taxon>
        <taxon>Sordariomycetidae</taxon>
        <taxon>Sordariales</taxon>
        <taxon>Sordariaceae</taxon>
        <taxon>Neurospora</taxon>
    </lineage>
</organism>
<dbReference type="AlphaFoldDB" id="F8MP06"/>
<evidence type="ECO:0000256" key="4">
    <source>
        <dbReference type="ARBA" id="ARBA00023136"/>
    </source>
</evidence>
<feature type="non-terminal residue" evidence="7">
    <location>
        <position position="1"/>
    </location>
</feature>
<dbReference type="PANTHER" id="PTHR47685">
    <property type="entry name" value="MAGNESIUM TRANSPORT PROTEIN CORA"/>
    <property type="match status" value="1"/>
</dbReference>
<evidence type="ECO:0000313" key="8">
    <source>
        <dbReference type="Proteomes" id="UP000008065"/>
    </source>
</evidence>
<evidence type="ECO:0008006" key="9">
    <source>
        <dbReference type="Google" id="ProtNLM"/>
    </source>
</evidence>
<dbReference type="Pfam" id="PF01544">
    <property type="entry name" value="CorA"/>
    <property type="match status" value="1"/>
</dbReference>
<comment type="subcellular location">
    <subcellularLocation>
        <location evidence="1">Membrane</location>
        <topology evidence="1">Multi-pass membrane protein</topology>
    </subcellularLocation>
</comment>
<dbReference type="Gene3D" id="1.20.58.340">
    <property type="entry name" value="Magnesium transport protein CorA, transmembrane region"/>
    <property type="match status" value="1"/>
</dbReference>
<dbReference type="InterPro" id="IPR045863">
    <property type="entry name" value="CorA_TM1_TM2"/>
</dbReference>
<protein>
    <recommendedName>
        <fullName evidence="9">Cora-domain-containing protein</fullName>
    </recommendedName>
</protein>
<feature type="transmembrane region" description="Helical" evidence="6">
    <location>
        <begin position="683"/>
        <end position="704"/>
    </location>
</feature>
<dbReference type="GO" id="GO:0016020">
    <property type="term" value="C:membrane"/>
    <property type="evidence" value="ECO:0007669"/>
    <property type="project" value="UniProtKB-SubCell"/>
</dbReference>
<keyword evidence="4 6" id="KW-0472">Membrane</keyword>
<evidence type="ECO:0000256" key="3">
    <source>
        <dbReference type="ARBA" id="ARBA00022989"/>
    </source>
</evidence>
<dbReference type="RefSeq" id="XP_009851559.1">
    <property type="nucleotide sequence ID" value="XM_009853257.1"/>
</dbReference>
<dbReference type="OrthoDB" id="341259at2759"/>
<evidence type="ECO:0000256" key="5">
    <source>
        <dbReference type="SAM" id="MobiDB-lite"/>
    </source>
</evidence>
<dbReference type="PANTHER" id="PTHR47685:SF1">
    <property type="entry name" value="MAGNESIUM TRANSPORT PROTEIN CORA"/>
    <property type="match status" value="1"/>
</dbReference>
<keyword evidence="2 6" id="KW-0812">Transmembrane</keyword>
<feature type="region of interest" description="Disordered" evidence="5">
    <location>
        <begin position="859"/>
        <end position="879"/>
    </location>
</feature>
<dbReference type="KEGG" id="nte:NEUTE1DRAFT43839"/>
<sequence length="879" mass="101592">EATLELDTKSHKVSSFTSLFISELFISTSRYPTDLSSISKPQRGPQLFDTYNEPTTCISAEPHEQAVKDPVQHYFGCIEICQRPDFFKESNNVWVNEREMERKKLRMAMDNASRPLLTDDMNAMLNETMTKRMLSVAIAIEARYRRTEVMRSAIMKPRSSGGQPRLVYNMEKSRNKWMNSQKFKDGIPMVRDWRKGAQGGHRPVDLVNAGEFTLSDRIQTGRQEVQLFIRQHGINKEQNADLSGIEYSIERDVHAHFIEFTVQEANIQTTPGAESSSAVRQFLKPANDELADIGVKGTFPDQRISMSRLLNNGRDLMGGQCDPKDDWNILRRDRNEGFAKPRRIRYLHVPSNNMAKVIANYYADSNPDVRSKVQSPGIQSSTQLLLRPQYWHGQQQETRSGIVHTRHMRALCEIVSSNTDIIEQSPKNIVLFRINSEIDKAKQLRLQRLSAARPLTKHYAYDDHYGCEECRQNIMQVQRLIMVDQIWMWILDEQTIITSFPQSWRKNARQTVNGIHESIRARLRPLATTQIDHQIQSVYELGLLILGECSTLSDLSSLRLRLLDNTEEEKLQQELRQVLIDLDVMLDVQKQQDTFVRRFCQHAEKNLSGNQNKDKRLRFRGQSQNLLQKLGDQLSELERLQKWTKRTAAVINDLVNLKQQHASLIKAQESMRQADESTSQGRAVMMFTVVTIIFVPLSFISSIFGMNNIEFSGENPMSLEQQFGIIATLPLLLASTVVYLFTVVTVRLGLLGFWLQFHNKEHFQVNTLRNRIESEARQMRRVAENEARRKIREKEFAKRIEHKFEDARMDERPSRIDLILRRYPSLLEDDAGAFALEMGPVDAGRRIIDRRARGERAHAAIEEEERSRASQDVVQDRVH</sequence>
<feature type="transmembrane region" description="Helical" evidence="6">
    <location>
        <begin position="725"/>
        <end position="755"/>
    </location>
</feature>
<evidence type="ECO:0000256" key="6">
    <source>
        <dbReference type="SAM" id="Phobius"/>
    </source>
</evidence>
<dbReference type="EMBL" id="GL891305">
    <property type="protein sequence ID" value="EGO56225.1"/>
    <property type="molecule type" value="Genomic_DNA"/>
</dbReference>
<dbReference type="Proteomes" id="UP000008065">
    <property type="component" value="Unassembled WGS sequence"/>
</dbReference>
<keyword evidence="8" id="KW-1185">Reference proteome</keyword>
<evidence type="ECO:0000256" key="1">
    <source>
        <dbReference type="ARBA" id="ARBA00004141"/>
    </source>
</evidence>
<gene>
    <name evidence="7" type="ORF">NEUTE1DRAFT_43839</name>
</gene>
<dbReference type="GeneID" id="20827911"/>
<dbReference type="InterPro" id="IPR002523">
    <property type="entry name" value="MgTranspt_CorA/ZnTranspt_ZntB"/>
</dbReference>
<dbReference type="GO" id="GO:0046873">
    <property type="term" value="F:metal ion transmembrane transporter activity"/>
    <property type="evidence" value="ECO:0007669"/>
    <property type="project" value="InterPro"/>
</dbReference>
<proteinExistence type="predicted"/>